<sequence length="340" mass="36105">MPQSALILGCSGLSLTPDEKAFYRDADPWGFILFRRNVDSPAQVKALTAELREAVGRDAPVSVDQEGGRVQRLTAPNWPKYPAARRYGQIHANDPTTRREITRLAARLIAHDLLEVGINVDCLPVLDIPVPGAHDVIGDRAYGLDATTVGTLGRAAAEGLIAGGVMPVMKHIPGHGKAGVDSHLSLPVVESPRAELESLDFLPFRMLADMPAAMTAHVVYTDLDPSSPATTSRKVIKNVIRGAIGYDGLLMSDDLSMQALAGTLGERAANAFAGGCDIGLHCNGVMEEMIGVAGAAPRLAGKARRRADNALARIRHLPEPVDVTEARERLAAALATETIA</sequence>
<dbReference type="Gene3D" id="3.20.20.300">
    <property type="entry name" value="Glycoside hydrolase, family 3, N-terminal domain"/>
    <property type="match status" value="1"/>
</dbReference>
<evidence type="ECO:0000313" key="8">
    <source>
        <dbReference type="Proteomes" id="UP001156882"/>
    </source>
</evidence>
<dbReference type="EC" id="3.2.1.52" evidence="3"/>
<organism evidence="7 8">
    <name type="scientific">Labrys miyagiensis</name>
    <dbReference type="NCBI Taxonomy" id="346912"/>
    <lineage>
        <taxon>Bacteria</taxon>
        <taxon>Pseudomonadati</taxon>
        <taxon>Pseudomonadota</taxon>
        <taxon>Alphaproteobacteria</taxon>
        <taxon>Hyphomicrobiales</taxon>
        <taxon>Xanthobacteraceae</taxon>
        <taxon>Labrys</taxon>
    </lineage>
</organism>
<evidence type="ECO:0000256" key="5">
    <source>
        <dbReference type="ARBA" id="ARBA00023295"/>
    </source>
</evidence>
<dbReference type="NCBIfam" id="NF003740">
    <property type="entry name" value="PRK05337.1"/>
    <property type="match status" value="1"/>
</dbReference>
<dbReference type="InterPro" id="IPR050226">
    <property type="entry name" value="NagZ_Beta-hexosaminidase"/>
</dbReference>
<evidence type="ECO:0000256" key="3">
    <source>
        <dbReference type="ARBA" id="ARBA00012663"/>
    </source>
</evidence>
<dbReference type="EMBL" id="BSPC01000018">
    <property type="protein sequence ID" value="GLS19110.1"/>
    <property type="molecule type" value="Genomic_DNA"/>
</dbReference>
<dbReference type="SUPFAM" id="SSF51445">
    <property type="entry name" value="(Trans)glycosidases"/>
    <property type="match status" value="1"/>
</dbReference>
<dbReference type="Pfam" id="PF00933">
    <property type="entry name" value="Glyco_hydro_3"/>
    <property type="match status" value="1"/>
</dbReference>
<evidence type="ECO:0000256" key="4">
    <source>
        <dbReference type="ARBA" id="ARBA00022801"/>
    </source>
</evidence>
<dbReference type="InterPro" id="IPR017853">
    <property type="entry name" value="GH"/>
</dbReference>
<comment type="catalytic activity">
    <reaction evidence="1">
        <text>Hydrolysis of terminal non-reducing N-acetyl-D-hexosamine residues in N-acetyl-beta-D-hexosaminides.</text>
        <dbReference type="EC" id="3.2.1.52"/>
    </reaction>
</comment>
<keyword evidence="8" id="KW-1185">Reference proteome</keyword>
<feature type="domain" description="Glycoside hydrolase family 3 N-terminal" evidence="6">
    <location>
        <begin position="30"/>
        <end position="315"/>
    </location>
</feature>
<evidence type="ECO:0000256" key="1">
    <source>
        <dbReference type="ARBA" id="ARBA00001231"/>
    </source>
</evidence>
<dbReference type="Proteomes" id="UP001156882">
    <property type="component" value="Unassembled WGS sequence"/>
</dbReference>
<evidence type="ECO:0000259" key="6">
    <source>
        <dbReference type="Pfam" id="PF00933"/>
    </source>
</evidence>
<dbReference type="PANTHER" id="PTHR30480">
    <property type="entry name" value="BETA-HEXOSAMINIDASE-RELATED"/>
    <property type="match status" value="1"/>
</dbReference>
<dbReference type="InterPro" id="IPR036962">
    <property type="entry name" value="Glyco_hydro_3_N_sf"/>
</dbReference>
<dbReference type="PANTHER" id="PTHR30480:SF13">
    <property type="entry name" value="BETA-HEXOSAMINIDASE"/>
    <property type="match status" value="1"/>
</dbReference>
<comment type="caution">
    <text evidence="7">The sequence shown here is derived from an EMBL/GenBank/DDBJ whole genome shotgun (WGS) entry which is preliminary data.</text>
</comment>
<reference evidence="8" key="1">
    <citation type="journal article" date="2019" name="Int. J. Syst. Evol. Microbiol.">
        <title>The Global Catalogue of Microorganisms (GCM) 10K type strain sequencing project: providing services to taxonomists for standard genome sequencing and annotation.</title>
        <authorList>
            <consortium name="The Broad Institute Genomics Platform"/>
            <consortium name="The Broad Institute Genome Sequencing Center for Infectious Disease"/>
            <person name="Wu L."/>
            <person name="Ma J."/>
        </authorList>
    </citation>
    <scope>NUCLEOTIDE SEQUENCE [LARGE SCALE GENOMIC DNA]</scope>
    <source>
        <strain evidence="8">NBRC 101365</strain>
    </source>
</reference>
<name>A0ABQ6CGT0_9HYPH</name>
<accession>A0ABQ6CGT0</accession>
<keyword evidence="5" id="KW-0326">Glycosidase</keyword>
<protein>
    <recommendedName>
        <fullName evidence="3">beta-N-acetylhexosaminidase</fullName>
        <ecNumber evidence="3">3.2.1.52</ecNumber>
    </recommendedName>
</protein>
<gene>
    <name evidence="7" type="ORF">GCM10007874_21270</name>
</gene>
<dbReference type="GO" id="GO:0016787">
    <property type="term" value="F:hydrolase activity"/>
    <property type="evidence" value="ECO:0007669"/>
    <property type="project" value="UniProtKB-KW"/>
</dbReference>
<proteinExistence type="inferred from homology"/>
<evidence type="ECO:0000256" key="2">
    <source>
        <dbReference type="ARBA" id="ARBA00005336"/>
    </source>
</evidence>
<dbReference type="RefSeq" id="WP_284311987.1">
    <property type="nucleotide sequence ID" value="NZ_BSPC01000018.1"/>
</dbReference>
<keyword evidence="4 7" id="KW-0378">Hydrolase</keyword>
<evidence type="ECO:0000313" key="7">
    <source>
        <dbReference type="EMBL" id="GLS19110.1"/>
    </source>
</evidence>
<comment type="similarity">
    <text evidence="2">Belongs to the glycosyl hydrolase 3 family.</text>
</comment>
<dbReference type="InterPro" id="IPR001764">
    <property type="entry name" value="Glyco_hydro_3_N"/>
</dbReference>